<accession>A0A2X1UJ88</accession>
<evidence type="ECO:0000313" key="2">
    <source>
        <dbReference type="EMBL" id="SPY07289.1"/>
    </source>
</evidence>
<proteinExistence type="predicted"/>
<organism evidence="2 3">
    <name type="scientific">Oligella urethralis</name>
    <dbReference type="NCBI Taxonomy" id="90245"/>
    <lineage>
        <taxon>Bacteria</taxon>
        <taxon>Pseudomonadati</taxon>
        <taxon>Pseudomonadota</taxon>
        <taxon>Betaproteobacteria</taxon>
        <taxon>Burkholderiales</taxon>
        <taxon>Alcaligenaceae</taxon>
        <taxon>Oligella</taxon>
    </lineage>
</organism>
<protein>
    <submittedName>
        <fullName evidence="2">Transposase</fullName>
    </submittedName>
</protein>
<dbReference type="GO" id="GO:0006313">
    <property type="term" value="P:DNA transposition"/>
    <property type="evidence" value="ECO:0007669"/>
    <property type="project" value="InterPro"/>
</dbReference>
<dbReference type="SUPFAM" id="SSF46689">
    <property type="entry name" value="Homeodomain-like"/>
    <property type="match status" value="1"/>
</dbReference>
<sequence>MSSYSPEFKAQIVKKMMPPNNQSVAQISRESGIHVSNLYSWKKQLQARGFVVPAKESRPDQWDTKAKLAAIIQTASMNEAERSSYCREHGIYPEQLDAWRVEIEAFDMEAGPVTKAVLAAERKKSRQLEKELRRKEKALAETAALLPLSKKARAIWGNDEED</sequence>
<dbReference type="EMBL" id="UATH01000001">
    <property type="protein sequence ID" value="SPY07289.1"/>
    <property type="molecule type" value="Genomic_DNA"/>
</dbReference>
<gene>
    <name evidence="2" type="ORF">NCTC11009_00485</name>
</gene>
<dbReference type="AlphaFoldDB" id="A0A2X1UJ88"/>
<dbReference type="Proteomes" id="UP000250242">
    <property type="component" value="Unassembled WGS sequence"/>
</dbReference>
<dbReference type="InterPro" id="IPR009057">
    <property type="entry name" value="Homeodomain-like_sf"/>
</dbReference>
<dbReference type="GO" id="GO:0004803">
    <property type="term" value="F:transposase activity"/>
    <property type="evidence" value="ECO:0007669"/>
    <property type="project" value="InterPro"/>
</dbReference>
<dbReference type="Pfam" id="PF01527">
    <property type="entry name" value="HTH_Tnp_1"/>
    <property type="match status" value="2"/>
</dbReference>
<dbReference type="GO" id="GO:0003677">
    <property type="term" value="F:DNA binding"/>
    <property type="evidence" value="ECO:0007669"/>
    <property type="project" value="InterPro"/>
</dbReference>
<evidence type="ECO:0000256" key="1">
    <source>
        <dbReference type="SAM" id="Coils"/>
    </source>
</evidence>
<dbReference type="InterPro" id="IPR002514">
    <property type="entry name" value="Transposase_8"/>
</dbReference>
<evidence type="ECO:0000313" key="3">
    <source>
        <dbReference type="Proteomes" id="UP000250242"/>
    </source>
</evidence>
<keyword evidence="1" id="KW-0175">Coiled coil</keyword>
<reference evidence="2 3" key="1">
    <citation type="submission" date="2018-06" db="EMBL/GenBank/DDBJ databases">
        <authorList>
            <consortium name="Pathogen Informatics"/>
            <person name="Doyle S."/>
        </authorList>
    </citation>
    <scope>NUCLEOTIDE SEQUENCE [LARGE SCALE GENOMIC DNA]</scope>
    <source>
        <strain evidence="2 3">NCTC11009</strain>
    </source>
</reference>
<feature type="coiled-coil region" evidence="1">
    <location>
        <begin position="118"/>
        <end position="145"/>
    </location>
</feature>
<name>A0A2X1UJ88_9BURK</name>